<dbReference type="PRINTS" id="PR00413">
    <property type="entry name" value="HADHALOGNASE"/>
</dbReference>
<protein>
    <submittedName>
        <fullName evidence="5">HAD family hydrolase</fullName>
    </submittedName>
</protein>
<organism evidence="5">
    <name type="scientific">Thiolapillus brandeum</name>
    <dbReference type="NCBI Taxonomy" id="1076588"/>
    <lineage>
        <taxon>Bacteria</taxon>
        <taxon>Pseudomonadati</taxon>
        <taxon>Pseudomonadota</taxon>
        <taxon>Gammaproteobacteria</taxon>
        <taxon>Chromatiales</taxon>
        <taxon>Sedimenticolaceae</taxon>
        <taxon>Thiolapillus</taxon>
    </lineage>
</organism>
<dbReference type="FunFam" id="3.40.50.1000:FF:000022">
    <property type="entry name" value="Phosphoglycolate phosphatase"/>
    <property type="match status" value="1"/>
</dbReference>
<dbReference type="SFLD" id="SFLDG01129">
    <property type="entry name" value="C1.5:_HAD__Beta-PGM__Phosphata"/>
    <property type="match status" value="1"/>
</dbReference>
<proteinExistence type="predicted"/>
<dbReference type="InterPro" id="IPR006439">
    <property type="entry name" value="HAD-SF_hydro_IA"/>
</dbReference>
<evidence type="ECO:0000256" key="1">
    <source>
        <dbReference type="ARBA" id="ARBA00022723"/>
    </source>
</evidence>
<dbReference type="SUPFAM" id="SSF56784">
    <property type="entry name" value="HAD-like"/>
    <property type="match status" value="1"/>
</dbReference>
<evidence type="ECO:0000256" key="3">
    <source>
        <dbReference type="ARBA" id="ARBA00022842"/>
    </source>
</evidence>
<dbReference type="InterPro" id="IPR036412">
    <property type="entry name" value="HAD-like_sf"/>
</dbReference>
<keyword evidence="3" id="KW-0460">Magnesium</keyword>
<dbReference type="NCBIfam" id="TIGR01549">
    <property type="entry name" value="HAD-SF-IA-v1"/>
    <property type="match status" value="1"/>
</dbReference>
<dbReference type="GO" id="GO:0046872">
    <property type="term" value="F:metal ion binding"/>
    <property type="evidence" value="ECO:0007669"/>
    <property type="project" value="UniProtKB-KW"/>
</dbReference>
<reference evidence="5" key="1">
    <citation type="journal article" date="2020" name="mSystems">
        <title>Genome- and Community-Level Interaction Insights into Carbon Utilization and Element Cycling Functions of Hydrothermarchaeota in Hydrothermal Sediment.</title>
        <authorList>
            <person name="Zhou Z."/>
            <person name="Liu Y."/>
            <person name="Xu W."/>
            <person name="Pan J."/>
            <person name="Luo Z.H."/>
            <person name="Li M."/>
        </authorList>
    </citation>
    <scope>NUCLEOTIDE SEQUENCE [LARGE SCALE GENOMIC DNA]</scope>
    <source>
        <strain evidence="5">HyVt-26</strain>
    </source>
</reference>
<dbReference type="InterPro" id="IPR041492">
    <property type="entry name" value="HAD_2"/>
</dbReference>
<dbReference type="Proteomes" id="UP000885822">
    <property type="component" value="Unassembled WGS sequence"/>
</dbReference>
<dbReference type="Gene3D" id="1.10.150.240">
    <property type="entry name" value="Putative phosphatase, domain 2"/>
    <property type="match status" value="1"/>
</dbReference>
<dbReference type="InterPro" id="IPR023214">
    <property type="entry name" value="HAD_sf"/>
</dbReference>
<comment type="caution">
    <text evidence="5">The sequence shown here is derived from an EMBL/GenBank/DDBJ whole genome shotgun (WGS) entry which is preliminary data.</text>
</comment>
<dbReference type="GO" id="GO:0008967">
    <property type="term" value="F:phosphoglycolate phosphatase activity"/>
    <property type="evidence" value="ECO:0007669"/>
    <property type="project" value="TreeGrafter"/>
</dbReference>
<dbReference type="GO" id="GO:0006281">
    <property type="term" value="P:DNA repair"/>
    <property type="evidence" value="ECO:0007669"/>
    <property type="project" value="TreeGrafter"/>
</dbReference>
<dbReference type="PANTHER" id="PTHR43434">
    <property type="entry name" value="PHOSPHOGLYCOLATE PHOSPHATASE"/>
    <property type="match status" value="1"/>
</dbReference>
<name>A0A831NRY1_9GAMM</name>
<evidence type="ECO:0000256" key="4">
    <source>
        <dbReference type="ARBA" id="ARBA00023277"/>
    </source>
</evidence>
<accession>A0A831NRY1</accession>
<dbReference type="Pfam" id="PF13419">
    <property type="entry name" value="HAD_2"/>
    <property type="match status" value="1"/>
</dbReference>
<dbReference type="Gene3D" id="3.40.50.1000">
    <property type="entry name" value="HAD superfamily/HAD-like"/>
    <property type="match status" value="1"/>
</dbReference>
<dbReference type="SFLD" id="SFLDS00003">
    <property type="entry name" value="Haloacid_Dehalogenase"/>
    <property type="match status" value="1"/>
</dbReference>
<dbReference type="PANTHER" id="PTHR43434:SF23">
    <property type="entry name" value="PHOSPHOGLYCOLATE PHOSPHATASE"/>
    <property type="match status" value="1"/>
</dbReference>
<keyword evidence="1" id="KW-0479">Metal-binding</keyword>
<keyword evidence="4" id="KW-0119">Carbohydrate metabolism</keyword>
<sequence length="219" mass="24031">MSKAGIDAVLFDLDGTLADTAPDLAHALNATLKNFGRPSLTLEEIRPVVSHGGIALISLGFDMQPDDPGFEERRQHLLKIYLGNICHHTRLFPGMEQVLQALCEKEIPWGIVTNKPAWLTDPLMAALPMPCGTQVIISGDTCKHSKPHPQPLLYASERLNIPPNQCLYVGDAQRDIEAGRAAGMSTACALFGYIQKQDHPEEWQADFSLDQPQDLLGLL</sequence>
<gene>
    <name evidence="5" type="ORF">ENG92_01865</name>
</gene>
<evidence type="ECO:0000256" key="2">
    <source>
        <dbReference type="ARBA" id="ARBA00022801"/>
    </source>
</evidence>
<dbReference type="GO" id="GO:0005829">
    <property type="term" value="C:cytosol"/>
    <property type="evidence" value="ECO:0007669"/>
    <property type="project" value="TreeGrafter"/>
</dbReference>
<dbReference type="SFLD" id="SFLDG01135">
    <property type="entry name" value="C1.5.6:_HAD__Beta-PGM__Phospha"/>
    <property type="match status" value="1"/>
</dbReference>
<evidence type="ECO:0000313" key="5">
    <source>
        <dbReference type="EMBL" id="HDK37748.1"/>
    </source>
</evidence>
<keyword evidence="2 5" id="KW-0378">Hydrolase</keyword>
<dbReference type="InterPro" id="IPR023198">
    <property type="entry name" value="PGP-like_dom2"/>
</dbReference>
<dbReference type="EMBL" id="DRCV01000084">
    <property type="protein sequence ID" value="HDK37748.1"/>
    <property type="molecule type" value="Genomic_DNA"/>
</dbReference>
<dbReference type="NCBIfam" id="TIGR01509">
    <property type="entry name" value="HAD-SF-IA-v3"/>
    <property type="match status" value="1"/>
</dbReference>
<dbReference type="InterPro" id="IPR050155">
    <property type="entry name" value="HAD-like_hydrolase_sf"/>
</dbReference>
<dbReference type="AlphaFoldDB" id="A0A831NRY1"/>